<gene>
    <name evidence="13" type="ORF">MATL_G00043750</name>
</gene>
<evidence type="ECO:0000256" key="1">
    <source>
        <dbReference type="ARBA" id="ARBA00004123"/>
    </source>
</evidence>
<dbReference type="PANTHER" id="PTHR23043">
    <property type="entry name" value="HYPOXIA-INDUCIBLE FACTOR 1 ALPHA"/>
    <property type="match status" value="1"/>
</dbReference>
<organism evidence="13 14">
    <name type="scientific">Megalops atlanticus</name>
    <name type="common">Tarpon</name>
    <name type="synonym">Clupea gigantea</name>
    <dbReference type="NCBI Taxonomy" id="7932"/>
    <lineage>
        <taxon>Eukaryota</taxon>
        <taxon>Metazoa</taxon>
        <taxon>Chordata</taxon>
        <taxon>Craniata</taxon>
        <taxon>Vertebrata</taxon>
        <taxon>Euteleostomi</taxon>
        <taxon>Actinopterygii</taxon>
        <taxon>Neopterygii</taxon>
        <taxon>Teleostei</taxon>
        <taxon>Elopiformes</taxon>
        <taxon>Megalopidae</taxon>
        <taxon>Megalops</taxon>
    </lineage>
</organism>
<dbReference type="EMBL" id="JAFDVH010000003">
    <property type="protein sequence ID" value="KAG7483950.1"/>
    <property type="molecule type" value="Genomic_DNA"/>
</dbReference>
<feature type="compositionally biased region" description="Low complexity" evidence="10">
    <location>
        <begin position="523"/>
        <end position="533"/>
    </location>
</feature>
<keyword evidence="4" id="KW-0238">DNA-binding</keyword>
<name>A0A9D3QEV0_MEGAT</name>
<keyword evidence="14" id="KW-1185">Reference proteome</keyword>
<dbReference type="SUPFAM" id="SSF47459">
    <property type="entry name" value="HLH, helix-loop-helix DNA-binding domain"/>
    <property type="match status" value="1"/>
</dbReference>
<evidence type="ECO:0000259" key="12">
    <source>
        <dbReference type="PROSITE" id="PS50888"/>
    </source>
</evidence>
<evidence type="ECO:0000256" key="5">
    <source>
        <dbReference type="ARBA" id="ARBA00023163"/>
    </source>
</evidence>
<comment type="subcellular location">
    <subcellularLocation>
        <location evidence="1">Nucleus</location>
    </subcellularLocation>
</comment>
<evidence type="ECO:0000259" key="11">
    <source>
        <dbReference type="PROSITE" id="PS50112"/>
    </source>
</evidence>
<dbReference type="GO" id="GO:0000977">
    <property type="term" value="F:RNA polymerase II transcription regulatory region sequence-specific DNA binding"/>
    <property type="evidence" value="ECO:0007669"/>
    <property type="project" value="TreeGrafter"/>
</dbReference>
<dbReference type="Pfam" id="PF00989">
    <property type="entry name" value="PAS"/>
    <property type="match status" value="1"/>
</dbReference>
<evidence type="ECO:0000256" key="10">
    <source>
        <dbReference type="SAM" id="MobiDB-lite"/>
    </source>
</evidence>
<evidence type="ECO:0000256" key="6">
    <source>
        <dbReference type="ARBA" id="ARBA00023242"/>
    </source>
</evidence>
<dbReference type="FunFam" id="3.30.450.20:FF:000025">
    <property type="entry name" value="Neuronal PAS domain protein 3 isoform 1"/>
    <property type="match status" value="1"/>
</dbReference>
<comment type="subunit">
    <text evidence="8">Efficient DNA binding requires dimerization with another bHLH protein. Interacts with ARNT; forms a heterodimer that binds core DNA sequence 5'-[AG]CGTG-3' within the hypoxia response element (HRE) leading to a transcriptional repressor on its target gene TH.</text>
</comment>
<dbReference type="Pfam" id="PF08447">
    <property type="entry name" value="PAS_3"/>
    <property type="match status" value="1"/>
</dbReference>
<feature type="domain" description="PAS" evidence="11">
    <location>
        <begin position="320"/>
        <end position="375"/>
    </location>
</feature>
<dbReference type="CDD" id="cd00130">
    <property type="entry name" value="PAS"/>
    <property type="match status" value="2"/>
</dbReference>
<evidence type="ECO:0000256" key="9">
    <source>
        <dbReference type="ARBA" id="ARBA00070617"/>
    </source>
</evidence>
<feature type="compositionally biased region" description="Basic and acidic residues" evidence="10">
    <location>
        <begin position="539"/>
        <end position="549"/>
    </location>
</feature>
<dbReference type="Proteomes" id="UP001046870">
    <property type="component" value="Chromosome 3"/>
</dbReference>
<evidence type="ECO:0000256" key="2">
    <source>
        <dbReference type="ARBA" id="ARBA00022737"/>
    </source>
</evidence>
<evidence type="ECO:0000313" key="14">
    <source>
        <dbReference type="Proteomes" id="UP001046870"/>
    </source>
</evidence>
<dbReference type="InterPro" id="IPR013767">
    <property type="entry name" value="PAS_fold"/>
</dbReference>
<dbReference type="InterPro" id="IPR035965">
    <property type="entry name" value="PAS-like_dom_sf"/>
</dbReference>
<protein>
    <recommendedName>
        <fullName evidence="9">Neuronal PAS domain-containing protein 1</fullName>
    </recommendedName>
</protein>
<evidence type="ECO:0000256" key="3">
    <source>
        <dbReference type="ARBA" id="ARBA00023015"/>
    </source>
</evidence>
<dbReference type="InterPro" id="IPR036638">
    <property type="entry name" value="HLH_DNA-bd_sf"/>
</dbReference>
<keyword evidence="3" id="KW-0805">Transcription regulation</keyword>
<accession>A0A9D3QEV0</accession>
<evidence type="ECO:0000313" key="13">
    <source>
        <dbReference type="EMBL" id="KAG7483950.1"/>
    </source>
</evidence>
<dbReference type="InterPro" id="IPR011598">
    <property type="entry name" value="bHLH_dom"/>
</dbReference>
<comment type="function">
    <text evidence="7">May control regulatory pathways relevant to schizophrenia and to psychotic illness. May play a role in late central nervous system development by modulating EPO expression in response to cellular oxygen level. Forms a heterodimer that binds core DNA sequence 5'-TACGTG-3' within the hypoxia response element (HRE) leading to transcriptional repression on its target gene TH.</text>
</comment>
<evidence type="ECO:0000256" key="4">
    <source>
        <dbReference type="ARBA" id="ARBA00023125"/>
    </source>
</evidence>
<comment type="caution">
    <text evidence="13">The sequence shown here is derived from an EMBL/GenBank/DDBJ whole genome shotgun (WGS) entry which is preliminary data.</text>
</comment>
<dbReference type="Gene3D" id="3.30.450.20">
    <property type="entry name" value="PAS domain"/>
    <property type="match status" value="2"/>
</dbReference>
<dbReference type="Pfam" id="PF23171">
    <property type="entry name" value="bHLH_HIF1A"/>
    <property type="match status" value="1"/>
</dbReference>
<keyword evidence="5" id="KW-0804">Transcription</keyword>
<dbReference type="AlphaFoldDB" id="A0A9D3QEV0"/>
<dbReference type="SMART" id="SM00353">
    <property type="entry name" value="HLH"/>
    <property type="match status" value="1"/>
</dbReference>
<dbReference type="FunFam" id="3.30.450.20:FF:000021">
    <property type="entry name" value="Neuronal PAS domain-containing protein 3"/>
    <property type="match status" value="1"/>
</dbReference>
<dbReference type="PROSITE" id="PS50112">
    <property type="entry name" value="PAS"/>
    <property type="match status" value="2"/>
</dbReference>
<feature type="domain" description="BHLH" evidence="12">
    <location>
        <begin position="44"/>
        <end position="97"/>
    </location>
</feature>
<dbReference type="SMART" id="SM00091">
    <property type="entry name" value="PAS"/>
    <property type="match status" value="2"/>
</dbReference>
<dbReference type="CDD" id="cd19731">
    <property type="entry name" value="bHLH-PAS_NPAS1_PASD5"/>
    <property type="match status" value="1"/>
</dbReference>
<dbReference type="GO" id="GO:0005634">
    <property type="term" value="C:nucleus"/>
    <property type="evidence" value="ECO:0007669"/>
    <property type="project" value="UniProtKB-SubCell"/>
</dbReference>
<dbReference type="SUPFAM" id="SSF55785">
    <property type="entry name" value="PYP-like sensor domain (PAS domain)"/>
    <property type="match status" value="2"/>
</dbReference>
<dbReference type="InterPro" id="IPR013655">
    <property type="entry name" value="PAS_fold_3"/>
</dbReference>
<dbReference type="PANTHER" id="PTHR23043:SF25">
    <property type="entry name" value="NEURONAL PAS DOMAIN-CONTAINING PROTEIN 1"/>
    <property type="match status" value="1"/>
</dbReference>
<feature type="region of interest" description="Disordered" evidence="10">
    <location>
        <begin position="697"/>
        <end position="725"/>
    </location>
</feature>
<dbReference type="PROSITE" id="PS50888">
    <property type="entry name" value="BHLH"/>
    <property type="match status" value="1"/>
</dbReference>
<evidence type="ECO:0000256" key="8">
    <source>
        <dbReference type="ARBA" id="ARBA00063691"/>
    </source>
</evidence>
<feature type="region of interest" description="Disordered" evidence="10">
    <location>
        <begin position="486"/>
        <end position="549"/>
    </location>
</feature>
<proteinExistence type="predicted"/>
<feature type="domain" description="PAS" evidence="11">
    <location>
        <begin position="133"/>
        <end position="196"/>
    </location>
</feature>
<dbReference type="GO" id="GO:0046983">
    <property type="term" value="F:protein dimerization activity"/>
    <property type="evidence" value="ECO:0007669"/>
    <property type="project" value="InterPro"/>
</dbReference>
<feature type="region of interest" description="Disordered" evidence="10">
    <location>
        <begin position="442"/>
        <end position="474"/>
    </location>
</feature>
<evidence type="ECO:0000256" key="7">
    <source>
        <dbReference type="ARBA" id="ARBA00056086"/>
    </source>
</evidence>
<dbReference type="Gene3D" id="4.10.280.10">
    <property type="entry name" value="Helix-loop-helix DNA-binding domain"/>
    <property type="match status" value="1"/>
</dbReference>
<dbReference type="OrthoDB" id="6021714at2759"/>
<reference evidence="13" key="1">
    <citation type="submission" date="2021-01" db="EMBL/GenBank/DDBJ databases">
        <authorList>
            <person name="Zahm M."/>
            <person name="Roques C."/>
            <person name="Cabau C."/>
            <person name="Klopp C."/>
            <person name="Donnadieu C."/>
            <person name="Jouanno E."/>
            <person name="Lampietro C."/>
            <person name="Louis A."/>
            <person name="Herpin A."/>
            <person name="Echchiki A."/>
            <person name="Berthelot C."/>
            <person name="Parey E."/>
            <person name="Roest-Crollius H."/>
            <person name="Braasch I."/>
            <person name="Postlethwait J."/>
            <person name="Bobe J."/>
            <person name="Montfort J."/>
            <person name="Bouchez O."/>
            <person name="Begum T."/>
            <person name="Mejri S."/>
            <person name="Adams A."/>
            <person name="Chen W.-J."/>
            <person name="Guiguen Y."/>
        </authorList>
    </citation>
    <scope>NUCLEOTIDE SEQUENCE</scope>
    <source>
        <strain evidence="13">YG-15Mar2019-1</strain>
        <tissue evidence="13">Brain</tissue>
    </source>
</reference>
<dbReference type="GO" id="GO:0000981">
    <property type="term" value="F:DNA-binding transcription factor activity, RNA polymerase II-specific"/>
    <property type="evidence" value="ECO:0007669"/>
    <property type="project" value="TreeGrafter"/>
</dbReference>
<dbReference type="FunFam" id="4.10.280.10:FF:000083">
    <property type="entry name" value="Neuronal PAS domain protein 1"/>
    <property type="match status" value="1"/>
</dbReference>
<dbReference type="InterPro" id="IPR000014">
    <property type="entry name" value="PAS"/>
</dbReference>
<keyword evidence="6" id="KW-0539">Nucleus</keyword>
<keyword evidence="2" id="KW-0677">Repeat</keyword>
<sequence>MAAGERAGMAVVPFVREGKCVALGWDLLNGLLVKSPTLPCLQNLRREKSRNAARSRRGKENLEFYELGRLLPLPSAITSQLDKAAIVRLTVSYLRMRHFASQEDPPWEPLLNGGPNSTSVYHHSHSLATDVFQERLGTHLLQSMDGFVFVLSQEGRFLYISETVSIYLGLSQVELTGSSVFNYTHPADHAELAEKIGIRPHLLDKAGYLSANEKTSTSASITSLPKNTESALSSKLPSNDSTADRGFFIRMKSAFTKRGQHVKSSGYKVIHVTGRVRHYPASMLSPAASCTRCPLGLVAVAHTPLPSMLSELHLQSHMFVLRVNMDLQVTYCENRISEYMDLSAEEVMGHTCYRFVHVGDLESVRRSHQDLLRKGQVVTGYYRWLQRNGGFVWIQSCAAISINHKVPDEQNITWVNYVISRTELPDVPLDLWQLTERLRAERAGTSMPPSGDPPHGLASSGTKPISYTVGRSVPGTMGRRICSRLLDSQSEKRRKRNWQQASNDNPLDVKLGLKESWEEADDSPSVSASSHSDSQGEGEGERPTEELKYEEVFQGQGIKVKGRREMDSGAVIRHIKSTAITAPSRIKTEQEPMTDDHSDHSHQDLSLLTLSRMQNGCHSPTLDSTLTLPQGAELSKGQVTPSLPLSGSPLLGEELSIPWGRGSDVELPHRLPVRQRVLHPFSLCSQRPHGQCAPSTIRYAPAEVPPPTPEGSTTGSKHSPPFPHLQRINALPLHPGLSTTSLLRMTLHVTSDPLDPAVKCKD</sequence>